<dbReference type="EMBL" id="CM042883">
    <property type="protein sequence ID" value="KAI4374047.1"/>
    <property type="molecule type" value="Genomic_DNA"/>
</dbReference>
<dbReference type="Proteomes" id="UP001057402">
    <property type="component" value="Chromosome 4"/>
</dbReference>
<sequence>MDRQYQAEEDFRSFFVYSGLFTLPVWIPKAAEGTEGQRTGHGSRDHMEAEGVFRSKSSCSAAIIMPLFELLRTMRSKPETNPAPSSTPADPSPTPGRDFVELVWEDGQILAQGQSQLNRPWMTSSNTGLVQPRNCSEAESGQKAGNIRGLEFGQGEIGLGKEGNAVPWLSYPFNGSLHCDDFCNDLLPELPGIAGVTDCRQHLGCNTSDSIRLFENSVGGEVAVAEAGPVQPGNLSPDSSALQQQQQQQQLWLPFLSYRSSILEDAGNVKAMAAEDQGRVCWNEAENGQTGCVATEDGGIMAEEEKIVDNGTSSVCSANTVERGTCYPKHCSKRKSRDDNESDGPSEDLDGEPAIEKTRVSSHPRGTALKRSRAAEVHNLSERRRRDRINEKMRTLQDLIPNCSKADKASLLDEAIKYLKMLQLQVQMMTMGAGLYMPPFPHTGIGVGRVIGYGGMDLNASNSVARRPAIHITPPVHGAQFPAMHHGTLQRAFSNPGQGIPMSMPKKSLQPTSATSLVASAVSRHGAAPATTGSSSMETVLGFFTPTKPNPVCPRDQPPTQSGALRSALETSDTNMMGLGVASMASYRK</sequence>
<evidence type="ECO:0000313" key="1">
    <source>
        <dbReference type="EMBL" id="KAI4374047.1"/>
    </source>
</evidence>
<gene>
    <name evidence="1" type="ORF">MLD38_012091</name>
</gene>
<reference evidence="2" key="1">
    <citation type="journal article" date="2023" name="Front. Plant Sci.">
        <title>Chromosomal-level genome assembly of Melastoma candidum provides insights into trichome evolution.</title>
        <authorList>
            <person name="Zhong Y."/>
            <person name="Wu W."/>
            <person name="Sun C."/>
            <person name="Zou P."/>
            <person name="Liu Y."/>
            <person name="Dai S."/>
            <person name="Zhou R."/>
        </authorList>
    </citation>
    <scope>NUCLEOTIDE SEQUENCE [LARGE SCALE GENOMIC DNA]</scope>
</reference>
<keyword evidence="2" id="KW-1185">Reference proteome</keyword>
<organism evidence="1 2">
    <name type="scientific">Melastoma candidum</name>
    <dbReference type="NCBI Taxonomy" id="119954"/>
    <lineage>
        <taxon>Eukaryota</taxon>
        <taxon>Viridiplantae</taxon>
        <taxon>Streptophyta</taxon>
        <taxon>Embryophyta</taxon>
        <taxon>Tracheophyta</taxon>
        <taxon>Spermatophyta</taxon>
        <taxon>Magnoliopsida</taxon>
        <taxon>eudicotyledons</taxon>
        <taxon>Gunneridae</taxon>
        <taxon>Pentapetalae</taxon>
        <taxon>rosids</taxon>
        <taxon>malvids</taxon>
        <taxon>Myrtales</taxon>
        <taxon>Melastomataceae</taxon>
        <taxon>Melastomatoideae</taxon>
        <taxon>Melastomateae</taxon>
        <taxon>Melastoma</taxon>
    </lineage>
</organism>
<proteinExistence type="predicted"/>
<comment type="caution">
    <text evidence="1">The sequence shown here is derived from an EMBL/GenBank/DDBJ whole genome shotgun (WGS) entry which is preliminary data.</text>
</comment>
<name>A0ACB9RDL5_9MYRT</name>
<accession>A0ACB9RDL5</accession>
<protein>
    <submittedName>
        <fullName evidence="1">Uncharacterized protein</fullName>
    </submittedName>
</protein>
<evidence type="ECO:0000313" key="2">
    <source>
        <dbReference type="Proteomes" id="UP001057402"/>
    </source>
</evidence>